<dbReference type="PRINTS" id="PR01805">
    <property type="entry name" value="VACJLIPOPROT"/>
</dbReference>
<dbReference type="Pfam" id="PF04333">
    <property type="entry name" value="MlaA"/>
    <property type="match status" value="1"/>
</dbReference>
<dbReference type="RefSeq" id="WP_187598374.1">
    <property type="nucleotide sequence ID" value="NZ_CP060714.1"/>
</dbReference>
<keyword evidence="5" id="KW-0449">Lipoprotein</keyword>
<dbReference type="GO" id="GO:0016020">
    <property type="term" value="C:membrane"/>
    <property type="evidence" value="ECO:0007669"/>
    <property type="project" value="InterPro"/>
</dbReference>
<feature type="chain" id="PRO_5028820691" evidence="4">
    <location>
        <begin position="29"/>
        <end position="251"/>
    </location>
</feature>
<name>A0A7G9RRA4_9BURK</name>
<feature type="region of interest" description="Disordered" evidence="3">
    <location>
        <begin position="231"/>
        <end position="251"/>
    </location>
</feature>
<evidence type="ECO:0000313" key="6">
    <source>
        <dbReference type="Proteomes" id="UP000515811"/>
    </source>
</evidence>
<dbReference type="EMBL" id="CP060714">
    <property type="protein sequence ID" value="QNN58129.1"/>
    <property type="molecule type" value="Genomic_DNA"/>
</dbReference>
<evidence type="ECO:0000256" key="3">
    <source>
        <dbReference type="SAM" id="MobiDB-lite"/>
    </source>
</evidence>
<evidence type="ECO:0000256" key="1">
    <source>
        <dbReference type="ARBA" id="ARBA00010634"/>
    </source>
</evidence>
<dbReference type="AlphaFoldDB" id="A0A7G9RRA4"/>
<dbReference type="PANTHER" id="PTHR30035:SF3">
    <property type="entry name" value="INTERMEMBRANE PHOSPHOLIPID TRANSPORT SYSTEM LIPOPROTEIN MLAA"/>
    <property type="match status" value="1"/>
</dbReference>
<gene>
    <name evidence="5" type="ORF">H9K76_04500</name>
</gene>
<organism evidence="5 6">
    <name type="scientific">Diaphorobacter ruginosibacter</name>
    <dbReference type="NCBI Taxonomy" id="1715720"/>
    <lineage>
        <taxon>Bacteria</taxon>
        <taxon>Pseudomonadati</taxon>
        <taxon>Pseudomonadota</taxon>
        <taxon>Betaproteobacteria</taxon>
        <taxon>Burkholderiales</taxon>
        <taxon>Comamonadaceae</taxon>
        <taxon>Diaphorobacter</taxon>
    </lineage>
</organism>
<protein>
    <submittedName>
        <fullName evidence="5">VacJ family lipoprotein</fullName>
    </submittedName>
</protein>
<evidence type="ECO:0000313" key="5">
    <source>
        <dbReference type="EMBL" id="QNN58129.1"/>
    </source>
</evidence>
<dbReference type="PANTHER" id="PTHR30035">
    <property type="entry name" value="LIPOPROTEIN VACJ-RELATED"/>
    <property type="match status" value="1"/>
</dbReference>
<reference evidence="5 6" key="1">
    <citation type="submission" date="2020-08" db="EMBL/GenBank/DDBJ databases">
        <title>Genome sequence of Diaphorobacter ruginosibacter DSM 27467T.</title>
        <authorList>
            <person name="Hyun D.-W."/>
            <person name="Bae J.-W."/>
        </authorList>
    </citation>
    <scope>NUCLEOTIDE SEQUENCE [LARGE SCALE GENOMIC DNA]</scope>
    <source>
        <strain evidence="5 6">DSM 27467</strain>
    </source>
</reference>
<evidence type="ECO:0000256" key="4">
    <source>
        <dbReference type="SAM" id="SignalP"/>
    </source>
</evidence>
<comment type="similarity">
    <text evidence="1">Belongs to the MlaA family.</text>
</comment>
<sequence length="251" mass="27123">MTHQTKYSKVIVARGAAAMLGLALLAGCATGPHSNPDDPLEPFNRSMYSFNDGLDKAVLKPVATAYQDVTPKPVRTGVSNFFANLTDVWSFVNNLLQGRGADALDTMVRVNVNTIFGLGGLLDIASEMGVQRHKQDFGLTLGHWGVETGPYLVLPLLGPSTVRDAAALPVDYLGDPLSSINDVGARNSLYGLKVLEKRESLLNAGDVLEAAALDRYSFTRDVYLQVRSQRITPKKGQAQDDDDAGKLPEDY</sequence>
<feature type="signal peptide" evidence="4">
    <location>
        <begin position="1"/>
        <end position="28"/>
    </location>
</feature>
<evidence type="ECO:0000256" key="2">
    <source>
        <dbReference type="ARBA" id="ARBA00022729"/>
    </source>
</evidence>
<dbReference type="KEGG" id="drg:H9K76_04500"/>
<dbReference type="PROSITE" id="PS51257">
    <property type="entry name" value="PROKAR_LIPOPROTEIN"/>
    <property type="match status" value="1"/>
</dbReference>
<keyword evidence="6" id="KW-1185">Reference proteome</keyword>
<dbReference type="GO" id="GO:0120010">
    <property type="term" value="P:intermembrane phospholipid transfer"/>
    <property type="evidence" value="ECO:0007669"/>
    <property type="project" value="TreeGrafter"/>
</dbReference>
<dbReference type="InterPro" id="IPR007428">
    <property type="entry name" value="MlaA"/>
</dbReference>
<accession>A0A7G9RRA4</accession>
<keyword evidence="2 4" id="KW-0732">Signal</keyword>
<proteinExistence type="inferred from homology"/>
<dbReference type="Proteomes" id="UP000515811">
    <property type="component" value="Chromosome"/>
</dbReference>